<dbReference type="OrthoDB" id="2157184at2759"/>
<evidence type="ECO:0000256" key="5">
    <source>
        <dbReference type="ARBA" id="ARBA00022701"/>
    </source>
</evidence>
<keyword evidence="4" id="KW-0963">Cytoplasm</keyword>
<evidence type="ECO:0000256" key="10">
    <source>
        <dbReference type="SAM" id="MobiDB-lite"/>
    </source>
</evidence>
<dbReference type="GO" id="GO:0060271">
    <property type="term" value="P:cilium assembly"/>
    <property type="evidence" value="ECO:0007669"/>
    <property type="project" value="TreeGrafter"/>
</dbReference>
<feature type="compositionally biased region" description="Basic and acidic residues" evidence="10">
    <location>
        <begin position="305"/>
        <end position="321"/>
    </location>
</feature>
<keyword evidence="7 9" id="KW-0175">Coiled coil</keyword>
<comment type="similarity">
    <text evidence="2">Belongs to the CEP162 family.</text>
</comment>
<feature type="compositionally biased region" description="Basic and acidic residues" evidence="10">
    <location>
        <begin position="563"/>
        <end position="589"/>
    </location>
</feature>
<feature type="coiled-coil region" evidence="9">
    <location>
        <begin position="861"/>
        <end position="985"/>
    </location>
</feature>
<reference evidence="11" key="1">
    <citation type="submission" date="2021-01" db="EMBL/GenBank/DDBJ databases">
        <authorList>
            <person name="Zahm M."/>
            <person name="Roques C."/>
            <person name="Cabau C."/>
            <person name="Klopp C."/>
            <person name="Donnadieu C."/>
            <person name="Jouanno E."/>
            <person name="Lampietro C."/>
            <person name="Louis A."/>
            <person name="Herpin A."/>
            <person name="Echchiki A."/>
            <person name="Berthelot C."/>
            <person name="Parey E."/>
            <person name="Roest-Crollius H."/>
            <person name="Braasch I."/>
            <person name="Postlethwait J."/>
            <person name="Bobe J."/>
            <person name="Montfort J."/>
            <person name="Bouchez O."/>
            <person name="Begum T."/>
            <person name="Mejri S."/>
            <person name="Adams A."/>
            <person name="Chen W.-J."/>
            <person name="Guiguen Y."/>
        </authorList>
    </citation>
    <scope>NUCLEOTIDE SEQUENCE</scope>
    <source>
        <strain evidence="11">YG-15Mar2019-1</strain>
        <tissue evidence="11">Brain</tissue>
    </source>
</reference>
<keyword evidence="8" id="KW-0206">Cytoskeleton</keyword>
<evidence type="ECO:0000256" key="2">
    <source>
        <dbReference type="ARBA" id="ARBA00009485"/>
    </source>
</evidence>
<dbReference type="GO" id="GO:0034451">
    <property type="term" value="C:centriolar satellite"/>
    <property type="evidence" value="ECO:0007669"/>
    <property type="project" value="TreeGrafter"/>
</dbReference>
<evidence type="ECO:0000256" key="4">
    <source>
        <dbReference type="ARBA" id="ARBA00022490"/>
    </source>
</evidence>
<dbReference type="PANTHER" id="PTHR34031">
    <property type="entry name" value="CENTROSOMAL PROTEIN OF 162 KDA"/>
    <property type="match status" value="1"/>
</dbReference>
<keyword evidence="12" id="KW-1185">Reference proteome</keyword>
<feature type="compositionally biased region" description="Polar residues" evidence="10">
    <location>
        <begin position="275"/>
        <end position="285"/>
    </location>
</feature>
<feature type="compositionally biased region" description="Basic and acidic residues" evidence="10">
    <location>
        <begin position="405"/>
        <end position="426"/>
    </location>
</feature>
<evidence type="ECO:0000256" key="9">
    <source>
        <dbReference type="SAM" id="Coils"/>
    </source>
</evidence>
<protein>
    <recommendedName>
        <fullName evidence="3">Centrosomal protein of 162 kDa</fullName>
    </recommendedName>
</protein>
<evidence type="ECO:0000256" key="6">
    <source>
        <dbReference type="ARBA" id="ARBA00022794"/>
    </source>
</evidence>
<feature type="region of interest" description="Disordered" evidence="10">
    <location>
        <begin position="21"/>
        <end position="140"/>
    </location>
</feature>
<feature type="compositionally biased region" description="Basic and acidic residues" evidence="10">
    <location>
        <begin position="607"/>
        <end position="621"/>
    </location>
</feature>
<feature type="coiled-coil region" evidence="9">
    <location>
        <begin position="691"/>
        <end position="821"/>
    </location>
</feature>
<name>A0A9D3PVZ7_MEGAT</name>
<dbReference type="Proteomes" id="UP001046870">
    <property type="component" value="Chromosome 10"/>
</dbReference>
<feature type="compositionally biased region" description="Basic and acidic residues" evidence="10">
    <location>
        <begin position="256"/>
        <end position="265"/>
    </location>
</feature>
<keyword evidence="5" id="KW-0493">Microtubule</keyword>
<keyword evidence="6" id="KW-0970">Cilium biogenesis/degradation</keyword>
<dbReference type="EMBL" id="JAFDVH010000010">
    <property type="protein sequence ID" value="KAG7469899.1"/>
    <property type="molecule type" value="Genomic_DNA"/>
</dbReference>
<feature type="compositionally biased region" description="Polar residues" evidence="10">
    <location>
        <begin position="334"/>
        <end position="344"/>
    </location>
</feature>
<sequence length="1001" mass="112398">MSHRLTKEELDEQFEQFLKESVSDDSIDLGSSSKRSSVLDTLGQVTHKPAEKSKASRPWWQEDEDSEDTPGRGLLASGKTFRKSLRKSQPIQEEDEEQPKATDRGEEEEGECGAEQVLMSRDSLEPEESVMASGPAPDAAVMGLDTLNEEEEKARFFEHLEKGASSTIDYSRLNRELDSTESLMKAEDAGNEEERGRDRLQESRGSPASLNYSEDFEEEGSFREAQDKKSEGSAMLAKVSLHDSLDSLGGAQEAEASEHAQREEWPGPGEAETTGPAQSYGQSGVSEMEALQEAYRKISHSVGDVVDHEQSASLADNERDTSPFTPSLEHSKGTLKNTMTTGSDLPTAEELMRPIGPDSGFARGFALQPVSEAEPQPETKKPFPDPASPEAMTGDNQSMAPAPRESMEDTDKEYRRIREQVEHLMQYEEDLPPKHSPPQSKGKKQQVSEWSPVSWGQDAPPPTSWRKSSLPPAKSKRVTNRPPPPVTRTSVSSRTGPVARSSPIAQRKPVSQGPKSSPKPRSLAHGAKGVGSQTDAGLKVSSELIASVQSFADYLQQQIERTSGQEERCRDNSEVQHHTGRRSDIREASSQDIPSMVSVVKPPGSVQREEQTEHRSSEHPLVDRLKMQLNQKEAELKAREEELLLAHGKEVIALKQENYILQSKLRGLEEANRKRRWSFGEASDPVTEEKLRLIEKEVKEQETLIQGYHQENEKLYQQVKALQAQSKQNEEAMFMENQRLLAELAATKEQISRINSVQRIVGNDSEPGPSCSAADLLAQVQALQKTEARLMEETRRLRQEKQALEVDLEMMKKERDQAKTQVIYTSGDKSFEIKLLEEKHREEVLALKKRLQWYAENQELLDKDAARLRLATEETQKLKQQVERLKMEVGKREGQQQQKAMKERASDAKRIQDLERQVREMEKILRRRHPNSLPALIFAAASAGGAGAESSQSVALLERRIRRLEAELEGKDEEAKRSLRAMEQQYHRIKGLHPPKAAFED</sequence>
<evidence type="ECO:0000313" key="12">
    <source>
        <dbReference type="Proteomes" id="UP001046870"/>
    </source>
</evidence>
<feature type="region of interest" description="Disordered" evidence="10">
    <location>
        <begin position="560"/>
        <end position="621"/>
    </location>
</feature>
<accession>A0A9D3PVZ7</accession>
<organism evidence="11 12">
    <name type="scientific">Megalops atlanticus</name>
    <name type="common">Tarpon</name>
    <name type="synonym">Clupea gigantea</name>
    <dbReference type="NCBI Taxonomy" id="7932"/>
    <lineage>
        <taxon>Eukaryota</taxon>
        <taxon>Metazoa</taxon>
        <taxon>Chordata</taxon>
        <taxon>Craniata</taxon>
        <taxon>Vertebrata</taxon>
        <taxon>Euteleostomi</taxon>
        <taxon>Actinopterygii</taxon>
        <taxon>Neopterygii</taxon>
        <taxon>Teleostei</taxon>
        <taxon>Elopiformes</taxon>
        <taxon>Megalopidae</taxon>
        <taxon>Megalops</taxon>
    </lineage>
</organism>
<evidence type="ECO:0000256" key="7">
    <source>
        <dbReference type="ARBA" id="ARBA00023054"/>
    </source>
</evidence>
<evidence type="ECO:0000313" key="11">
    <source>
        <dbReference type="EMBL" id="KAG7469899.1"/>
    </source>
</evidence>
<evidence type="ECO:0000256" key="3">
    <source>
        <dbReference type="ARBA" id="ARBA00021406"/>
    </source>
</evidence>
<dbReference type="GO" id="GO:0005879">
    <property type="term" value="C:axonemal microtubule"/>
    <property type="evidence" value="ECO:0007669"/>
    <property type="project" value="TreeGrafter"/>
</dbReference>
<dbReference type="GO" id="GO:0005654">
    <property type="term" value="C:nucleoplasm"/>
    <property type="evidence" value="ECO:0007669"/>
    <property type="project" value="TreeGrafter"/>
</dbReference>
<feature type="compositionally biased region" description="Basic and acidic residues" evidence="10">
    <location>
        <begin position="176"/>
        <end position="202"/>
    </location>
</feature>
<dbReference type="AlphaFoldDB" id="A0A9D3PVZ7"/>
<comment type="caution">
    <text evidence="11">The sequence shown here is derived from an EMBL/GenBank/DDBJ whole genome shotgun (WGS) entry which is preliminary data.</text>
</comment>
<evidence type="ECO:0000256" key="8">
    <source>
        <dbReference type="ARBA" id="ARBA00023212"/>
    </source>
</evidence>
<feature type="compositionally biased region" description="Polar residues" evidence="10">
    <location>
        <begin position="203"/>
        <end position="212"/>
    </location>
</feature>
<feature type="compositionally biased region" description="Basic and acidic residues" evidence="10">
    <location>
        <begin position="220"/>
        <end position="231"/>
    </location>
</feature>
<feature type="region of interest" description="Disordered" evidence="10">
    <location>
        <begin position="176"/>
        <end position="535"/>
    </location>
</feature>
<feature type="compositionally biased region" description="Low complexity" evidence="10">
    <location>
        <begin position="487"/>
        <end position="498"/>
    </location>
</feature>
<evidence type="ECO:0000256" key="1">
    <source>
        <dbReference type="ARBA" id="ARBA00004114"/>
    </source>
</evidence>
<gene>
    <name evidence="11" type="ORF">MATL_G00133700</name>
</gene>
<feature type="compositionally biased region" description="Polar residues" evidence="10">
    <location>
        <begin position="29"/>
        <end position="39"/>
    </location>
</feature>
<comment type="subcellular location">
    <subcellularLocation>
        <location evidence="1">Cytoplasm</location>
        <location evidence="1">Cytoskeleton</location>
        <location evidence="1">Microtubule organizing center</location>
        <location evidence="1">Centrosome</location>
        <location evidence="1">Centriole</location>
    </subcellularLocation>
</comment>
<dbReference type="PANTHER" id="PTHR34031:SF1">
    <property type="entry name" value="CENTROSOMAL PROTEIN OF 162 KDA"/>
    <property type="match status" value="1"/>
</dbReference>
<dbReference type="InterPro" id="IPR038774">
    <property type="entry name" value="CEP162-like"/>
</dbReference>
<dbReference type="GO" id="GO:0005814">
    <property type="term" value="C:centriole"/>
    <property type="evidence" value="ECO:0007669"/>
    <property type="project" value="UniProtKB-SubCell"/>
</dbReference>
<proteinExistence type="inferred from homology"/>